<gene>
    <name evidence="1" type="ORF">G6F50_013562</name>
</gene>
<dbReference type="Proteomes" id="UP000740926">
    <property type="component" value="Unassembled WGS sequence"/>
</dbReference>
<organism evidence="1 2">
    <name type="scientific">Rhizopus delemar</name>
    <dbReference type="NCBI Taxonomy" id="936053"/>
    <lineage>
        <taxon>Eukaryota</taxon>
        <taxon>Fungi</taxon>
        <taxon>Fungi incertae sedis</taxon>
        <taxon>Mucoromycota</taxon>
        <taxon>Mucoromycotina</taxon>
        <taxon>Mucoromycetes</taxon>
        <taxon>Mucorales</taxon>
        <taxon>Mucorineae</taxon>
        <taxon>Rhizopodaceae</taxon>
        <taxon>Rhizopus</taxon>
    </lineage>
</organism>
<evidence type="ECO:0000313" key="1">
    <source>
        <dbReference type="EMBL" id="KAG1547263.1"/>
    </source>
</evidence>
<keyword evidence="2" id="KW-1185">Reference proteome</keyword>
<dbReference type="Gene3D" id="3.40.190.150">
    <property type="entry name" value="Bordetella uptake gene, domain 1"/>
    <property type="match status" value="1"/>
</dbReference>
<accession>A0A9P7CDB7</accession>
<protein>
    <submittedName>
        <fullName evidence="1">Uncharacterized protein</fullName>
    </submittedName>
</protein>
<evidence type="ECO:0000313" key="2">
    <source>
        <dbReference type="Proteomes" id="UP000740926"/>
    </source>
</evidence>
<dbReference type="InterPro" id="IPR005064">
    <property type="entry name" value="BUG"/>
</dbReference>
<sequence>MAELKLPQAQYYSHFGVFAPATLPPTVSQPLLAALNKAVASADFQDLLAKSYLQPGTASGEAFAKQVQAEFTNNARIIKEGSIKAE</sequence>
<proteinExistence type="predicted"/>
<comment type="caution">
    <text evidence="1">The sequence shown here is derived from an EMBL/GenBank/DDBJ whole genome shotgun (WGS) entry which is preliminary data.</text>
</comment>
<dbReference type="EMBL" id="JAANIU010005490">
    <property type="protein sequence ID" value="KAG1547263.1"/>
    <property type="molecule type" value="Genomic_DNA"/>
</dbReference>
<name>A0A9P7CDB7_9FUNG</name>
<dbReference type="InterPro" id="IPR042100">
    <property type="entry name" value="Bug_dom1"/>
</dbReference>
<dbReference type="Pfam" id="PF03401">
    <property type="entry name" value="TctC"/>
    <property type="match status" value="1"/>
</dbReference>
<reference evidence="1 2" key="1">
    <citation type="journal article" date="2020" name="Microb. Genom.">
        <title>Genetic diversity of clinical and environmental Mucorales isolates obtained from an investigation of mucormycosis cases among solid organ transplant recipients.</title>
        <authorList>
            <person name="Nguyen M.H."/>
            <person name="Kaul D."/>
            <person name="Muto C."/>
            <person name="Cheng S.J."/>
            <person name="Richter R.A."/>
            <person name="Bruno V.M."/>
            <person name="Liu G."/>
            <person name="Beyhan S."/>
            <person name="Sundermann A.J."/>
            <person name="Mounaud S."/>
            <person name="Pasculle A.W."/>
            <person name="Nierman W.C."/>
            <person name="Driscoll E."/>
            <person name="Cumbie R."/>
            <person name="Clancy C.J."/>
            <person name="Dupont C.L."/>
        </authorList>
    </citation>
    <scope>NUCLEOTIDE SEQUENCE [LARGE SCALE GENOMIC DNA]</scope>
    <source>
        <strain evidence="1 2">GL24</strain>
    </source>
</reference>
<dbReference type="AlphaFoldDB" id="A0A9P7CDB7"/>